<keyword evidence="3" id="KW-1185">Reference proteome</keyword>
<dbReference type="PANTHER" id="PTHR37535">
    <property type="entry name" value="FLUG DOMAIN PROTEIN"/>
    <property type="match status" value="1"/>
</dbReference>
<evidence type="ECO:0000313" key="3">
    <source>
        <dbReference type="Proteomes" id="UP001140453"/>
    </source>
</evidence>
<reference evidence="2" key="1">
    <citation type="submission" date="2022-10" db="EMBL/GenBank/DDBJ databases">
        <title>Tapping the CABI collections for fungal endophytes: first genome assemblies for Collariella, Neodidymelliopsis, Ascochyta clinopodiicola, Didymella pomorum, Didymosphaeria variabile, Neocosmospora piperis and Neocucurbitaria cava.</title>
        <authorList>
            <person name="Hill R."/>
        </authorList>
    </citation>
    <scope>NUCLEOTIDE SEQUENCE</scope>
    <source>
        <strain evidence="2">IMI 355082</strain>
    </source>
</reference>
<protein>
    <submittedName>
        <fullName evidence="2">Uncharacterized protein</fullName>
    </submittedName>
</protein>
<proteinExistence type="predicted"/>
<feature type="region of interest" description="Disordered" evidence="1">
    <location>
        <begin position="1"/>
        <end position="28"/>
    </location>
</feature>
<dbReference type="InterPro" id="IPR021842">
    <property type="entry name" value="DUF3435"/>
</dbReference>
<dbReference type="Proteomes" id="UP001140453">
    <property type="component" value="Unassembled WGS sequence"/>
</dbReference>
<gene>
    <name evidence="2" type="ORF">N0V93_010311</name>
</gene>
<organism evidence="2 3">
    <name type="scientific">Gnomoniopsis smithogilvyi</name>
    <dbReference type="NCBI Taxonomy" id="1191159"/>
    <lineage>
        <taxon>Eukaryota</taxon>
        <taxon>Fungi</taxon>
        <taxon>Dikarya</taxon>
        <taxon>Ascomycota</taxon>
        <taxon>Pezizomycotina</taxon>
        <taxon>Sordariomycetes</taxon>
        <taxon>Sordariomycetidae</taxon>
        <taxon>Diaporthales</taxon>
        <taxon>Gnomoniaceae</taxon>
        <taxon>Gnomoniopsis</taxon>
    </lineage>
</organism>
<dbReference type="EMBL" id="JAPEVB010000008">
    <property type="protein sequence ID" value="KAJ4385250.1"/>
    <property type="molecule type" value="Genomic_DNA"/>
</dbReference>
<feature type="compositionally biased region" description="Basic and acidic residues" evidence="1">
    <location>
        <begin position="12"/>
        <end position="28"/>
    </location>
</feature>
<accession>A0A9W8YJ12</accession>
<dbReference type="Pfam" id="PF11917">
    <property type="entry name" value="DUF3435"/>
    <property type="match status" value="1"/>
</dbReference>
<dbReference type="AlphaFoldDB" id="A0A9W8YJ12"/>
<evidence type="ECO:0000256" key="1">
    <source>
        <dbReference type="SAM" id="MobiDB-lite"/>
    </source>
</evidence>
<dbReference type="PANTHER" id="PTHR37535:SF2">
    <property type="entry name" value="FINGER DOMAIN PROTEIN, PUTATIVE (AFU_ORTHOLOGUE AFUA_6G09300)-RELATED"/>
    <property type="match status" value="1"/>
</dbReference>
<dbReference type="OrthoDB" id="3544487at2759"/>
<evidence type="ECO:0000313" key="2">
    <source>
        <dbReference type="EMBL" id="KAJ4385250.1"/>
    </source>
</evidence>
<name>A0A9W8YJ12_9PEZI</name>
<sequence>MFVPTKALNVPEKPHNVSDGGTDDKRLSEEQVAKEAEEAAAELVDENLRNKYNMSKDGKAGAYSTVGPPKEAANDKPDFAALLYHSNRKPPSYYLDRMQKFDEKKARRTRLGPRTEKAMDGVLWEWRAYVFVSISIRLPRKKNRPMTLNQLKLQIETTLSTTEKDFKLGELRVLCVLFLESVSVLEDCGLLVAVVINRTPRLMAPAGSRTAVILKQELVLPLQPELASEDLFRRVERSVFGYRFSSKRATYHMMHKSLQRISKIYGWEGNATSYSLRYMADNNVNESADVGNALQNLVIDHAPNSAVL</sequence>
<comment type="caution">
    <text evidence="2">The sequence shown here is derived from an EMBL/GenBank/DDBJ whole genome shotgun (WGS) entry which is preliminary data.</text>
</comment>